<dbReference type="CDD" id="cd00093">
    <property type="entry name" value="HTH_XRE"/>
    <property type="match status" value="1"/>
</dbReference>
<gene>
    <name evidence="3" type="ORF">DW654_06670</name>
    <name evidence="2" type="ORF">DW914_02645</name>
</gene>
<sequence length="308" mass="35657">MKYNMAVYVVGDFLRETRLRKGYTQEEVSYGICTTASLSRIENGAQKPGRLILEKLFERLGTENNLFNSFVSREEMELYSEIQTLIRDITDEDVVKIEKQIDVVEKLAVNTTELEHQCLYFAKGELARQKEKDDKKAMEMYMKAIHITLPDFDGKNPLRNNLLTFDEIMIINAIAILHAKADDIMTAVQLGMWLKKYMEEKIVDGTMKIAKYPMILYNLSNWLGRENCHKEALKMADLGIRFCIRYGNLAFFPILVFNKGGALAELGKIDQAKKYLHQSVTIFEAMDRPDLIQVATDWCKLHYRIDIQ</sequence>
<protein>
    <submittedName>
        <fullName evidence="3">XRE family transcriptional regulator</fullName>
    </submittedName>
</protein>
<name>A0A3R6D902_9FIRM</name>
<dbReference type="InterPro" id="IPR011990">
    <property type="entry name" value="TPR-like_helical_dom_sf"/>
</dbReference>
<evidence type="ECO:0000259" key="1">
    <source>
        <dbReference type="PROSITE" id="PS50943"/>
    </source>
</evidence>
<dbReference type="AlphaFoldDB" id="A0A3R6D902"/>
<evidence type="ECO:0000313" key="5">
    <source>
        <dbReference type="Proteomes" id="UP000283701"/>
    </source>
</evidence>
<dbReference type="InterPro" id="IPR001387">
    <property type="entry name" value="Cro/C1-type_HTH"/>
</dbReference>
<proteinExistence type="predicted"/>
<dbReference type="Proteomes" id="UP000283492">
    <property type="component" value="Unassembled WGS sequence"/>
</dbReference>
<dbReference type="PANTHER" id="PTHR37038:SF14">
    <property type="entry name" value="TRANSCRIPTIONAL ACTIVATOR"/>
    <property type="match status" value="1"/>
</dbReference>
<dbReference type="Pfam" id="PF13560">
    <property type="entry name" value="HTH_31"/>
    <property type="match status" value="1"/>
</dbReference>
<evidence type="ECO:0000313" key="3">
    <source>
        <dbReference type="EMBL" id="RHF85090.1"/>
    </source>
</evidence>
<reference evidence="4 5" key="1">
    <citation type="submission" date="2018-08" db="EMBL/GenBank/DDBJ databases">
        <title>A genome reference for cultivated species of the human gut microbiota.</title>
        <authorList>
            <person name="Zou Y."/>
            <person name="Xue W."/>
            <person name="Luo G."/>
        </authorList>
    </citation>
    <scope>NUCLEOTIDE SEQUENCE [LARGE SCALE GENOMIC DNA]</scope>
    <source>
        <strain evidence="3 5">AM23-23AC</strain>
        <strain evidence="2 4">AM42-1AC</strain>
    </source>
</reference>
<evidence type="ECO:0000313" key="2">
    <source>
        <dbReference type="EMBL" id="RHA91272.1"/>
    </source>
</evidence>
<dbReference type="EMBL" id="QRHP01000005">
    <property type="protein sequence ID" value="RHF85090.1"/>
    <property type="molecule type" value="Genomic_DNA"/>
</dbReference>
<dbReference type="Proteomes" id="UP000283701">
    <property type="component" value="Unassembled WGS sequence"/>
</dbReference>
<dbReference type="SUPFAM" id="SSF47413">
    <property type="entry name" value="lambda repressor-like DNA-binding domains"/>
    <property type="match status" value="1"/>
</dbReference>
<dbReference type="Gene3D" id="1.25.40.10">
    <property type="entry name" value="Tetratricopeptide repeat domain"/>
    <property type="match status" value="1"/>
</dbReference>
<comment type="caution">
    <text evidence="3">The sequence shown here is derived from an EMBL/GenBank/DDBJ whole genome shotgun (WGS) entry which is preliminary data.</text>
</comment>
<dbReference type="InterPro" id="IPR010982">
    <property type="entry name" value="Lambda_DNA-bd_dom_sf"/>
</dbReference>
<dbReference type="InterPro" id="IPR053163">
    <property type="entry name" value="HTH-type_regulator_Rgg"/>
</dbReference>
<organism evidence="3 5">
    <name type="scientific">Roseburia inulinivorans</name>
    <dbReference type="NCBI Taxonomy" id="360807"/>
    <lineage>
        <taxon>Bacteria</taxon>
        <taxon>Bacillati</taxon>
        <taxon>Bacillota</taxon>
        <taxon>Clostridia</taxon>
        <taxon>Lachnospirales</taxon>
        <taxon>Lachnospiraceae</taxon>
        <taxon>Roseburia</taxon>
    </lineage>
</organism>
<accession>A0A3R6D902</accession>
<dbReference type="EMBL" id="QSFX01000002">
    <property type="protein sequence ID" value="RHA91272.1"/>
    <property type="molecule type" value="Genomic_DNA"/>
</dbReference>
<dbReference type="PANTHER" id="PTHR37038">
    <property type="entry name" value="TRANSCRIPTIONAL REGULATOR-RELATED"/>
    <property type="match status" value="1"/>
</dbReference>
<dbReference type="PROSITE" id="PS50943">
    <property type="entry name" value="HTH_CROC1"/>
    <property type="match status" value="1"/>
</dbReference>
<evidence type="ECO:0000313" key="4">
    <source>
        <dbReference type="Proteomes" id="UP000283492"/>
    </source>
</evidence>
<dbReference type="SMART" id="SM00530">
    <property type="entry name" value="HTH_XRE"/>
    <property type="match status" value="1"/>
</dbReference>
<dbReference type="GO" id="GO:0003677">
    <property type="term" value="F:DNA binding"/>
    <property type="evidence" value="ECO:0007669"/>
    <property type="project" value="InterPro"/>
</dbReference>
<feature type="domain" description="HTH cro/C1-type" evidence="1">
    <location>
        <begin position="14"/>
        <end position="67"/>
    </location>
</feature>
<dbReference type="SUPFAM" id="SSF48452">
    <property type="entry name" value="TPR-like"/>
    <property type="match status" value="1"/>
</dbReference>